<evidence type="ECO:0000313" key="2">
    <source>
        <dbReference type="EMBL" id="ADY26342.1"/>
    </source>
</evidence>
<dbReference type="KEGG" id="dpt:Deipr_1191"/>
<organism evidence="2 3">
    <name type="scientific">Deinococcus proteolyticus (strain ATCC 35074 / DSM 20540 / JCM 6276 / NBRC 101906 / NCIMB 13154 / VKM Ac-1939 / CCM 2703 / MRP)</name>
    <dbReference type="NCBI Taxonomy" id="693977"/>
    <lineage>
        <taxon>Bacteria</taxon>
        <taxon>Thermotogati</taxon>
        <taxon>Deinococcota</taxon>
        <taxon>Deinococci</taxon>
        <taxon>Deinococcales</taxon>
        <taxon>Deinococcaceae</taxon>
        <taxon>Deinococcus</taxon>
    </lineage>
</organism>
<evidence type="ECO:0000313" key="3">
    <source>
        <dbReference type="Proteomes" id="UP000007718"/>
    </source>
</evidence>
<evidence type="ECO:0000259" key="1">
    <source>
        <dbReference type="Pfam" id="PF13788"/>
    </source>
</evidence>
<dbReference type="eggNOG" id="COG1695">
    <property type="taxonomic scope" value="Bacteria"/>
</dbReference>
<accession>F0RNL6</accession>
<keyword evidence="3" id="KW-1185">Reference proteome</keyword>
<dbReference type="EMBL" id="CP002536">
    <property type="protein sequence ID" value="ADY26342.1"/>
    <property type="molecule type" value="Genomic_DNA"/>
</dbReference>
<dbReference type="RefSeq" id="WP_013614951.1">
    <property type="nucleotide sequence ID" value="NC_015161.1"/>
</dbReference>
<dbReference type="Pfam" id="PF13788">
    <property type="entry name" value="DUF4180"/>
    <property type="match status" value="1"/>
</dbReference>
<dbReference type="OrthoDB" id="8595425at2"/>
<reference evidence="2 3" key="2">
    <citation type="journal article" date="2012" name="Stand. Genomic Sci.">
        <title>Complete genome sequence of the orange-red pigmented, radioresistant Deinococcus proteolyticus type strain (MRP(T)).</title>
        <authorList>
            <person name="Copeland A."/>
            <person name="Zeytun A."/>
            <person name="Yassawong M."/>
            <person name="Nolan M."/>
            <person name="Lucas S."/>
            <person name="Hammon N."/>
            <person name="Deshpande S."/>
            <person name="Cheng J.F."/>
            <person name="Han C."/>
            <person name="Tapia R."/>
            <person name="Goodwin L.A."/>
            <person name="Pitluck S."/>
            <person name="Mavromatis K."/>
            <person name="Liolios K."/>
            <person name="Pagani I."/>
            <person name="Ivanova N."/>
            <person name="Mikhailova N."/>
            <person name="Pati A."/>
            <person name="Chen A."/>
            <person name="Palaniappan K."/>
            <person name="Land M."/>
            <person name="Hauser L."/>
            <person name="Jeffries C.D."/>
            <person name="Brambilla E.M."/>
            <person name="Rohde M."/>
            <person name="Sikorski J."/>
            <person name="Pukall R."/>
            <person name="Goker M."/>
            <person name="Detter J.C."/>
            <person name="Woyke T."/>
            <person name="Bristow J."/>
            <person name="Eisen J.A."/>
            <person name="Markowitz V."/>
            <person name="Hugenholtz P."/>
            <person name="Kyrpides N.C."/>
            <person name="Klenk H.P."/>
            <person name="Lapidus A."/>
        </authorList>
    </citation>
    <scope>NUCLEOTIDE SEQUENCE [LARGE SCALE GENOMIC DNA]</scope>
    <source>
        <strain evidence="3">ATCC 35074 / DSM 20540 / JCM 6276 / NBRC 101906 / NCIMB 13154 / VKM Ac-1939 / CCM 2703 / MRP</strain>
    </source>
</reference>
<reference evidence="3" key="1">
    <citation type="submission" date="2011-02" db="EMBL/GenBank/DDBJ databases">
        <title>The complete sequence of chromosome of Deinococcus proteolyticus DSM 20540.</title>
        <authorList>
            <consortium name="US DOE Joint Genome Institute (JGI-PGF)"/>
            <person name="Lucas S."/>
            <person name="Copeland A."/>
            <person name="Lapidus A."/>
            <person name="Bruce D."/>
            <person name="Goodwin L."/>
            <person name="Pitluck S."/>
            <person name="Kyrpides N."/>
            <person name="Mavromatis K."/>
            <person name="Pagani I."/>
            <person name="Ivanova N."/>
            <person name="Ovchinnikova G."/>
            <person name="Zeytun A."/>
            <person name="Detter J.C."/>
            <person name="Han C."/>
            <person name="Land M."/>
            <person name="Hauser L."/>
            <person name="Markowitz V."/>
            <person name="Cheng J.-F."/>
            <person name="Hugenholtz P."/>
            <person name="Woyke T."/>
            <person name="Wu D."/>
            <person name="Pukall R."/>
            <person name="Steenblock K."/>
            <person name="Brambilla E."/>
            <person name="Klenk H.-P."/>
            <person name="Eisen J.A."/>
        </authorList>
    </citation>
    <scope>NUCLEOTIDE SEQUENCE [LARGE SCALE GENOMIC DNA]</scope>
    <source>
        <strain evidence="3">ATCC 35074 / DSM 20540 / JCM 6276 / NBRC 101906 / NCIMB 13154 / VKM Ac-1939 / CCM 2703 / MRP</strain>
    </source>
</reference>
<dbReference type="Proteomes" id="UP000007718">
    <property type="component" value="Chromosome"/>
</dbReference>
<dbReference type="STRING" id="693977.Deipr_1191"/>
<proteinExistence type="predicted"/>
<dbReference type="HOGENOM" id="CLU_151995_1_0_0"/>
<sequence>MSEAPYLTGPAVCLGSGAEALALVSLSYEADTAAFLLDSSALPPAFFDLSSGVAGDVLQKLTNHGLQVAVVISPDTSWSQAFRQFAAETKKGRTFALCDTEAEARSWLARA</sequence>
<protein>
    <submittedName>
        <fullName evidence="2">Transcriptional regulator, PadR-like family</fullName>
    </submittedName>
</protein>
<feature type="domain" description="DUF4180" evidence="1">
    <location>
        <begin position="15"/>
        <end position="108"/>
    </location>
</feature>
<dbReference type="AlphaFoldDB" id="F0RNL6"/>
<name>F0RNL6_DEIPM</name>
<dbReference type="InterPro" id="IPR025438">
    <property type="entry name" value="DUF4180"/>
</dbReference>
<gene>
    <name evidence="2" type="ordered locus">Deipr_1191</name>
</gene>